<comment type="similarity">
    <text evidence="3">Belongs to the ubiquitin-activating E1 family.</text>
</comment>
<comment type="similarity">
    <text evidence="4">Belongs to the TALE/BELL homeobox family.</text>
</comment>
<keyword evidence="5" id="KW-0479">Metal-binding</keyword>
<dbReference type="InterPro" id="IPR008422">
    <property type="entry name" value="KN_HD"/>
</dbReference>
<feature type="region of interest" description="Disordered" evidence="14">
    <location>
        <begin position="181"/>
        <end position="223"/>
    </location>
</feature>
<dbReference type="Gene3D" id="1.10.10.60">
    <property type="entry name" value="Homeodomain-like"/>
    <property type="match status" value="1"/>
</dbReference>
<accession>A0ABR2ELU4</accession>
<evidence type="ECO:0000256" key="10">
    <source>
        <dbReference type="ARBA" id="ARBA00023125"/>
    </source>
</evidence>
<dbReference type="InterPro" id="IPR009057">
    <property type="entry name" value="Homeodomain-like_sf"/>
</dbReference>
<dbReference type="EMBL" id="JBBPBM010000012">
    <property type="protein sequence ID" value="KAK8562977.1"/>
    <property type="molecule type" value="Genomic_DNA"/>
</dbReference>
<dbReference type="Pfam" id="PF07526">
    <property type="entry name" value="POX"/>
    <property type="match status" value="1"/>
</dbReference>
<dbReference type="Pfam" id="PF00899">
    <property type="entry name" value="ThiF"/>
    <property type="match status" value="1"/>
</dbReference>
<dbReference type="InterPro" id="IPR028077">
    <property type="entry name" value="UAE_UbL_dom"/>
</dbReference>
<feature type="DNA-binding region" description="Homeobox" evidence="13">
    <location>
        <begin position="337"/>
        <end position="399"/>
    </location>
</feature>
<feature type="compositionally biased region" description="Basic and acidic residues" evidence="14">
    <location>
        <begin position="1168"/>
        <end position="1177"/>
    </location>
</feature>
<evidence type="ECO:0000256" key="5">
    <source>
        <dbReference type="ARBA" id="ARBA00022723"/>
    </source>
</evidence>
<keyword evidence="12 13" id="KW-0539">Nucleus</keyword>
<evidence type="ECO:0000313" key="16">
    <source>
        <dbReference type="EMBL" id="KAK8562977.1"/>
    </source>
</evidence>
<comment type="pathway">
    <text evidence="2">Protein modification; protein sumoylation.</text>
</comment>
<feature type="region of interest" description="Disordered" evidence="14">
    <location>
        <begin position="1142"/>
        <end position="1210"/>
    </location>
</feature>
<evidence type="ECO:0000256" key="14">
    <source>
        <dbReference type="SAM" id="MobiDB-lite"/>
    </source>
</evidence>
<feature type="region of interest" description="Disordered" evidence="14">
    <location>
        <begin position="86"/>
        <end position="127"/>
    </location>
</feature>
<evidence type="ECO:0000256" key="1">
    <source>
        <dbReference type="ARBA" id="ARBA00004123"/>
    </source>
</evidence>
<dbReference type="InterPro" id="IPR000594">
    <property type="entry name" value="ThiF_NAD_FAD-bd"/>
</dbReference>
<dbReference type="InterPro" id="IPR001356">
    <property type="entry name" value="HD"/>
</dbReference>
<evidence type="ECO:0000256" key="12">
    <source>
        <dbReference type="ARBA" id="ARBA00023242"/>
    </source>
</evidence>
<evidence type="ECO:0000256" key="2">
    <source>
        <dbReference type="ARBA" id="ARBA00004718"/>
    </source>
</evidence>
<dbReference type="Pfam" id="PF05920">
    <property type="entry name" value="Homeobox_KN"/>
    <property type="match status" value="1"/>
</dbReference>
<sequence length="1229" mass="136577">MIYTRESMPGPYAEAPVLPGKMMTYMNSGSYSGAFAGNPQQRNNCIEIQAVEASDSASQQHEILPSIGGSRVAELDFGAQIPFGTQMPSIPYRNPESDFASFSSPNPSLTGDGGNGNSSRSARDEQSRNVEYLQHGFAGANQDSIKGDLLYAYGMSSITRTAPNSKYLKAAQELLDEVVNVPKALKQPDEEKNRSSGDNRTKSYREQEPSDKNELSQAERQEQQSKLSKLLSMLDEVDRRYRQYYHQMQTVVSSFDVIAGCGAAKPYTAVALQTISRHFRCLKDAIDGQIQATRKSLGEKDTSENGKGEGITRLRYVQTHLRQQKALQQFGMMQQHAWRPQRGLPGNSVSILRAWLFEHFLNPYPKDSEKIMLARQTGLTRSQVSNWFINARVRLWKPMVEEMYKEEFADLEMDSISSSENAVKARKGDTRTSEDRCSTGQLVDSKSDHVPDVDITGATTAAGFQHATHGEVGTEYRLLRLRADQRHNAADSIAHSNGSSGRFVEAVTASYHMSESERFRTGSSVSLTLGLQHCEDGNIPISGGGHQNYVTMRGEDIYHPASSSVGAETTDVEYINPGNRQHRTGRGRAGFSVSLNIHIALPAKRAKVLMVGAGGIGCELLKTLALSGFQDIHVIDMDTIEVSNLNRQFLFRQSHVGLSKAKVARDAVLRFRPKISITPYHANVKESRFNVDFFKEFDVVLNGLDNLDARRHVNRLCLAADVPLVESGTTGFLGQVTVHLKGKTECYECQPKPAPKTYPVCTITSTPSKFVHCIVWAKDLLFAKLFGDKNQENDLNVRSSDTASSSEHSEDVFECRKDEDIEQYGRRIYDHVFGHNIEVALSNEETWKNRNKPRPIYSKDILPKKITKENGDTEKDCATGDVSAMASLSLKNPQDIWSLAENSRVFIEALRLFFSKRGKEIGNLTFDKDDQLAVEFVTAAANIRASSFGIPLHSLFEAKGIAGNIVHAVATTNAIIAGLIVIEAIKVLKKDNNNFRMTYCLEHPSRKLLLMPVEPYEPNKSCHVCSETPLSLEVNTHHSKLRDFIEKIVKGKLGMNFPVIMQGASILYEVGEDLEEDMVAIYAANLEKALSELPSPVTSGSVLTVEDLQQEFTCSINIKHREEFDEEKEPDGMVLSGWVEAPVDKDNDKPIGNGESTSNALPSEEILEGEKDVEIQEHSTVAETVTGKKRTLSEVDGSRNQKTTENLDDDDDELVISNDWESLTKKKRV</sequence>
<dbReference type="InterPro" id="IPR045886">
    <property type="entry name" value="ThiF/MoeB/HesA"/>
</dbReference>
<keyword evidence="11 13" id="KW-0371">Homeobox</keyword>
<dbReference type="PANTHER" id="PTHR10953">
    <property type="entry name" value="UBIQUITIN-ACTIVATING ENZYME E1"/>
    <property type="match status" value="1"/>
</dbReference>
<dbReference type="Pfam" id="PF10585">
    <property type="entry name" value="UBA_E1_SCCH"/>
    <property type="match status" value="1"/>
</dbReference>
<evidence type="ECO:0000256" key="7">
    <source>
        <dbReference type="ARBA" id="ARBA00022786"/>
    </source>
</evidence>
<organism evidence="16 17">
    <name type="scientific">Hibiscus sabdariffa</name>
    <name type="common">roselle</name>
    <dbReference type="NCBI Taxonomy" id="183260"/>
    <lineage>
        <taxon>Eukaryota</taxon>
        <taxon>Viridiplantae</taxon>
        <taxon>Streptophyta</taxon>
        <taxon>Embryophyta</taxon>
        <taxon>Tracheophyta</taxon>
        <taxon>Spermatophyta</taxon>
        <taxon>Magnoliopsida</taxon>
        <taxon>eudicotyledons</taxon>
        <taxon>Gunneridae</taxon>
        <taxon>Pentapetalae</taxon>
        <taxon>rosids</taxon>
        <taxon>malvids</taxon>
        <taxon>Malvales</taxon>
        <taxon>Malvaceae</taxon>
        <taxon>Malvoideae</taxon>
        <taxon>Hibiscus</taxon>
    </lineage>
</organism>
<keyword evidence="17" id="KW-1185">Reference proteome</keyword>
<dbReference type="CDD" id="cd00086">
    <property type="entry name" value="homeodomain"/>
    <property type="match status" value="1"/>
</dbReference>
<dbReference type="SMART" id="SM00389">
    <property type="entry name" value="HOX"/>
    <property type="match status" value="1"/>
</dbReference>
<dbReference type="Gene3D" id="3.10.290.20">
    <property type="entry name" value="Ubiquitin-like 2 activating enzyme e1b. Chain: B, domain 3"/>
    <property type="match status" value="1"/>
</dbReference>
<dbReference type="Pfam" id="PF14732">
    <property type="entry name" value="UAE_UbL"/>
    <property type="match status" value="1"/>
</dbReference>
<dbReference type="SMART" id="SM00574">
    <property type="entry name" value="POX"/>
    <property type="match status" value="1"/>
</dbReference>
<reference evidence="16 17" key="1">
    <citation type="journal article" date="2024" name="G3 (Bethesda)">
        <title>Genome assembly of Hibiscus sabdariffa L. provides insights into metabolisms of medicinal natural products.</title>
        <authorList>
            <person name="Kim T."/>
        </authorList>
    </citation>
    <scope>NUCLEOTIDE SEQUENCE [LARGE SCALE GENOMIC DNA]</scope>
    <source>
        <strain evidence="16">TK-2024</strain>
        <tissue evidence="16">Old leaves</tissue>
    </source>
</reference>
<feature type="domain" description="Homeobox" evidence="15">
    <location>
        <begin position="335"/>
        <end position="398"/>
    </location>
</feature>
<evidence type="ECO:0000313" key="17">
    <source>
        <dbReference type="Proteomes" id="UP001472677"/>
    </source>
</evidence>
<dbReference type="SUPFAM" id="SSF69572">
    <property type="entry name" value="Activating enzymes of the ubiquitin-like proteins"/>
    <property type="match status" value="1"/>
</dbReference>
<evidence type="ECO:0000259" key="15">
    <source>
        <dbReference type="PROSITE" id="PS50071"/>
    </source>
</evidence>
<keyword evidence="6" id="KW-0547">Nucleotide-binding</keyword>
<dbReference type="InterPro" id="IPR023318">
    <property type="entry name" value="Ub_act_enz_dom_a_sf"/>
</dbReference>
<dbReference type="InterPro" id="IPR006563">
    <property type="entry name" value="POX_dom"/>
</dbReference>
<evidence type="ECO:0000256" key="11">
    <source>
        <dbReference type="ARBA" id="ARBA00023155"/>
    </source>
</evidence>
<evidence type="ECO:0000256" key="13">
    <source>
        <dbReference type="PROSITE-ProRule" id="PRU00108"/>
    </source>
</evidence>
<dbReference type="SUPFAM" id="SSF46689">
    <property type="entry name" value="Homeodomain-like"/>
    <property type="match status" value="1"/>
</dbReference>
<proteinExistence type="inferred from homology"/>
<dbReference type="CDD" id="cd01489">
    <property type="entry name" value="Uba2_SUMO"/>
    <property type="match status" value="1"/>
</dbReference>
<gene>
    <name evidence="16" type="ORF">V6N12_011039</name>
</gene>
<evidence type="ECO:0000256" key="6">
    <source>
        <dbReference type="ARBA" id="ARBA00022741"/>
    </source>
</evidence>
<dbReference type="PROSITE" id="PS50071">
    <property type="entry name" value="HOMEOBOX_2"/>
    <property type="match status" value="1"/>
</dbReference>
<keyword evidence="7" id="KW-0833">Ubl conjugation pathway</keyword>
<protein>
    <recommendedName>
        <fullName evidence="15">Homeobox domain-containing protein</fullName>
    </recommendedName>
</protein>
<evidence type="ECO:0000256" key="4">
    <source>
        <dbReference type="ARBA" id="ARBA00006454"/>
    </source>
</evidence>
<evidence type="ECO:0000256" key="3">
    <source>
        <dbReference type="ARBA" id="ARBA00005673"/>
    </source>
</evidence>
<feature type="compositionally biased region" description="Basic and acidic residues" evidence="14">
    <location>
        <begin position="186"/>
        <end position="223"/>
    </location>
</feature>
<dbReference type="InterPro" id="IPR042449">
    <property type="entry name" value="Ub-E1_IAD_1"/>
</dbReference>
<dbReference type="Gene3D" id="1.10.10.520">
    <property type="entry name" value="Ubiquitin activating enzymes (Uba3). Chain: B, domain 2"/>
    <property type="match status" value="1"/>
</dbReference>
<dbReference type="Gene3D" id="3.50.50.80">
    <property type="entry name" value="Ubiquitin-activating enzyme E1, inactive adenylation domain, subdomain 1"/>
    <property type="match status" value="1"/>
</dbReference>
<keyword evidence="9" id="KW-0067">ATP-binding</keyword>
<dbReference type="Proteomes" id="UP001472677">
    <property type="component" value="Unassembled WGS sequence"/>
</dbReference>
<keyword evidence="8" id="KW-0862">Zinc</keyword>
<feature type="compositionally biased region" description="Basic and acidic residues" evidence="14">
    <location>
        <begin position="426"/>
        <end position="437"/>
    </location>
</feature>
<feature type="compositionally biased region" description="Polar residues" evidence="14">
    <location>
        <begin position="100"/>
        <end position="109"/>
    </location>
</feature>
<feature type="region of interest" description="Disordered" evidence="14">
    <location>
        <begin position="422"/>
        <end position="451"/>
    </location>
</feature>
<evidence type="ECO:0000256" key="8">
    <source>
        <dbReference type="ARBA" id="ARBA00022833"/>
    </source>
</evidence>
<evidence type="ECO:0000256" key="9">
    <source>
        <dbReference type="ARBA" id="ARBA00022840"/>
    </source>
</evidence>
<dbReference type="InterPro" id="IPR035985">
    <property type="entry name" value="Ubiquitin-activating_enz"/>
</dbReference>
<dbReference type="PANTHER" id="PTHR10953:SF5">
    <property type="entry name" value="SUMO-ACTIVATING ENZYME SUBUNIT 2"/>
    <property type="match status" value="1"/>
</dbReference>
<comment type="caution">
    <text evidence="16">The sequence shown here is derived from an EMBL/GenBank/DDBJ whole genome shotgun (WGS) entry which is preliminary data.</text>
</comment>
<keyword evidence="10 13" id="KW-0238">DNA-binding</keyword>
<comment type="subcellular location">
    <subcellularLocation>
        <location evidence="1 13">Nucleus</location>
    </subcellularLocation>
</comment>
<name>A0ABR2ELU4_9ROSI</name>
<dbReference type="InterPro" id="IPR019572">
    <property type="entry name" value="UBA_E1_SCCH"/>
</dbReference>